<accession>A0A5S3X2U0</accession>
<reference evidence="2 3" key="1">
    <citation type="submission" date="2018-01" db="EMBL/GenBank/DDBJ databases">
        <authorList>
            <person name="Paulsen S."/>
            <person name="Gram L.K."/>
        </authorList>
    </citation>
    <scope>NUCLEOTIDE SEQUENCE [LARGE SCALE GENOMIC DNA]</scope>
    <source>
        <strain evidence="2 3">S2599</strain>
    </source>
</reference>
<organism evidence="2 3">
    <name type="scientific">Pseudoalteromonas rubra</name>
    <dbReference type="NCBI Taxonomy" id="43658"/>
    <lineage>
        <taxon>Bacteria</taxon>
        <taxon>Pseudomonadati</taxon>
        <taxon>Pseudomonadota</taxon>
        <taxon>Gammaproteobacteria</taxon>
        <taxon>Alteromonadales</taxon>
        <taxon>Pseudoalteromonadaceae</taxon>
        <taxon>Pseudoalteromonas</taxon>
    </lineage>
</organism>
<dbReference type="PROSITE" id="PS51257">
    <property type="entry name" value="PROKAR_LIPOPROTEIN"/>
    <property type="match status" value="1"/>
</dbReference>
<dbReference type="AlphaFoldDB" id="A0A5S3X2U0"/>
<sequence length="210" mass="23499">MLIKIITLTGISLLLTGCIQDSKASNTPSTDTNTAGKQVSAKAAAPAPWQPQPNITMREASAEVLFWGKYIDPWQPASKHIQVFNNASEFEDTFYQYSIEQVFDVDFKTHSVVLLDMGARNDNHCNSDYRFDTLTAEILTASYTSSEGNPLSTATTRLNIETQQCLSDGQTCTEEYRPHRPYYFFVVERQGELSVSESVSFANCQPTEQQ</sequence>
<feature type="compositionally biased region" description="Polar residues" evidence="1">
    <location>
        <begin position="23"/>
        <end position="37"/>
    </location>
</feature>
<dbReference type="RefSeq" id="WP_138543994.1">
    <property type="nucleotide sequence ID" value="NZ_PNCJ01000008.1"/>
</dbReference>
<gene>
    <name evidence="2" type="ORF">CWB98_05960</name>
</gene>
<evidence type="ECO:0000313" key="3">
    <source>
        <dbReference type="Proteomes" id="UP000306719"/>
    </source>
</evidence>
<evidence type="ECO:0000313" key="2">
    <source>
        <dbReference type="EMBL" id="TMP38697.1"/>
    </source>
</evidence>
<protein>
    <recommendedName>
        <fullName evidence="4">Lipoprotein</fullName>
    </recommendedName>
</protein>
<name>A0A5S3X2U0_9GAMM</name>
<dbReference type="EMBL" id="PNCJ01000008">
    <property type="protein sequence ID" value="TMP38697.1"/>
    <property type="molecule type" value="Genomic_DNA"/>
</dbReference>
<evidence type="ECO:0008006" key="4">
    <source>
        <dbReference type="Google" id="ProtNLM"/>
    </source>
</evidence>
<comment type="caution">
    <text evidence="2">The sequence shown here is derived from an EMBL/GenBank/DDBJ whole genome shotgun (WGS) entry which is preliminary data.</text>
</comment>
<reference evidence="3" key="2">
    <citation type="submission" date="2019-06" db="EMBL/GenBank/DDBJ databases">
        <title>Co-occurence of chitin degradation, pigmentation and bioactivity in marine Pseudoalteromonas.</title>
        <authorList>
            <person name="Sonnenschein E.C."/>
            <person name="Bech P.K."/>
        </authorList>
    </citation>
    <scope>NUCLEOTIDE SEQUENCE [LARGE SCALE GENOMIC DNA]</scope>
    <source>
        <strain evidence="3">S2599</strain>
    </source>
</reference>
<dbReference type="OrthoDB" id="9941420at2"/>
<dbReference type="Proteomes" id="UP000306719">
    <property type="component" value="Unassembled WGS sequence"/>
</dbReference>
<feature type="region of interest" description="Disordered" evidence="1">
    <location>
        <begin position="23"/>
        <end position="53"/>
    </location>
</feature>
<evidence type="ECO:0000256" key="1">
    <source>
        <dbReference type="SAM" id="MobiDB-lite"/>
    </source>
</evidence>
<proteinExistence type="predicted"/>